<evidence type="ECO:0000256" key="3">
    <source>
        <dbReference type="ARBA" id="ARBA00022448"/>
    </source>
</evidence>
<dbReference type="SUPFAM" id="SSF103473">
    <property type="entry name" value="MFS general substrate transporter"/>
    <property type="match status" value="1"/>
</dbReference>
<dbReference type="PANTHER" id="PTHR11660">
    <property type="entry name" value="SOLUTE CARRIER FAMILY 40 MEMBER"/>
    <property type="match status" value="1"/>
</dbReference>
<reference evidence="8 9" key="1">
    <citation type="journal article" date="2021" name="Elife">
        <title>Chloroplast acquisition without the gene transfer in kleptoplastic sea slugs, Plakobranchus ocellatus.</title>
        <authorList>
            <person name="Maeda T."/>
            <person name="Takahashi S."/>
            <person name="Yoshida T."/>
            <person name="Shimamura S."/>
            <person name="Takaki Y."/>
            <person name="Nagai Y."/>
            <person name="Toyoda A."/>
            <person name="Suzuki Y."/>
            <person name="Arimoto A."/>
            <person name="Ishii H."/>
            <person name="Satoh N."/>
            <person name="Nishiyama T."/>
            <person name="Hasebe M."/>
            <person name="Maruyama T."/>
            <person name="Minagawa J."/>
            <person name="Obokata J."/>
            <person name="Shigenobu S."/>
        </authorList>
    </citation>
    <scope>NUCLEOTIDE SEQUENCE [LARGE SCALE GENOMIC DNA]</scope>
</reference>
<dbReference type="Pfam" id="PF06963">
    <property type="entry name" value="FPN1"/>
    <property type="match status" value="1"/>
</dbReference>
<keyword evidence="5 7" id="KW-1133">Transmembrane helix</keyword>
<accession>A0AAV3X5C2</accession>
<feature type="transmembrane region" description="Helical" evidence="7">
    <location>
        <begin position="228"/>
        <end position="247"/>
    </location>
</feature>
<feature type="transmembrane region" description="Helical" evidence="7">
    <location>
        <begin position="80"/>
        <end position="107"/>
    </location>
</feature>
<comment type="caution">
    <text evidence="7">Lacks conserved residue(s) required for the propagation of feature annotation.</text>
</comment>
<comment type="function">
    <text evidence="7">May be involved in iron transport and iron homeostasis.</text>
</comment>
<comment type="similarity">
    <text evidence="2 7">Belongs to the ferroportin (FP) (TC 2.A.100) family. SLC40A subfamily.</text>
</comment>
<evidence type="ECO:0000313" key="8">
    <source>
        <dbReference type="EMBL" id="GFN75305.1"/>
    </source>
</evidence>
<evidence type="ECO:0000256" key="7">
    <source>
        <dbReference type="RuleBase" id="RU365065"/>
    </source>
</evidence>
<proteinExistence type="inferred from homology"/>
<name>A0AAV3X5C2_9GAST</name>
<dbReference type="AlphaFoldDB" id="A0AAV3X5C2"/>
<protein>
    <recommendedName>
        <fullName evidence="7">Solute carrier family 40 member</fullName>
    </recommendedName>
</protein>
<dbReference type="GO" id="GO:0005381">
    <property type="term" value="F:iron ion transmembrane transporter activity"/>
    <property type="evidence" value="ECO:0007669"/>
    <property type="project" value="UniProtKB-UniRule"/>
</dbReference>
<evidence type="ECO:0000313" key="9">
    <source>
        <dbReference type="Proteomes" id="UP000735302"/>
    </source>
</evidence>
<comment type="caution">
    <text evidence="8">The sequence shown here is derived from an EMBL/GenBank/DDBJ whole genome shotgun (WGS) entry which is preliminary data.</text>
</comment>
<feature type="transmembrane region" description="Helical" evidence="7">
    <location>
        <begin position="147"/>
        <end position="166"/>
    </location>
</feature>
<evidence type="ECO:0000256" key="4">
    <source>
        <dbReference type="ARBA" id="ARBA00022692"/>
    </source>
</evidence>
<keyword evidence="3 7" id="KW-0813">Transport</keyword>
<evidence type="ECO:0000256" key="6">
    <source>
        <dbReference type="ARBA" id="ARBA00023136"/>
    </source>
</evidence>
<gene>
    <name evidence="8" type="ORF">PoB_000181100</name>
</gene>
<evidence type="ECO:0000256" key="1">
    <source>
        <dbReference type="ARBA" id="ARBA00004141"/>
    </source>
</evidence>
<dbReference type="GO" id="GO:0016020">
    <property type="term" value="C:membrane"/>
    <property type="evidence" value="ECO:0007669"/>
    <property type="project" value="UniProtKB-SubCell"/>
</dbReference>
<dbReference type="InterPro" id="IPR036259">
    <property type="entry name" value="MFS_trans_sf"/>
</dbReference>
<feature type="transmembrane region" description="Helical" evidence="7">
    <location>
        <begin position="113"/>
        <end position="135"/>
    </location>
</feature>
<sequence>MPVSVWHFPPSPSPTVSAVGVVMFTHPAKEKLSENPAPETQVIDTEVEVKNAGSCPACCRRFGFLEGLYRGWPVYIKYPILHAGLSLACLYMTVLGFDSITVGFIKLQGVSEALVGLAMGVAAGFGIFGTLMYPLMRQRLGIIRTGIFGLSFELMSLASCVASIWVPGSPFDLSLGIGPPPSSPDADPQNCTKVESISYNVSQPAPSTIFTVPNAACEEILVSEEPNISIWLFLAGIITARFGLWVADLSISQIYFETVVEQERGKVGGVQTALNQFMDMLKFGLVIILPYQHQFGLLVLFSFAFIGLGWLLYAFFLHKTRGHFFHPEKCLSGCGNRMLEDGQT</sequence>
<evidence type="ECO:0000256" key="2">
    <source>
        <dbReference type="ARBA" id="ARBA00006279"/>
    </source>
</evidence>
<feature type="transmembrane region" description="Helical" evidence="7">
    <location>
        <begin position="295"/>
        <end position="316"/>
    </location>
</feature>
<organism evidence="8 9">
    <name type="scientific">Plakobranchus ocellatus</name>
    <dbReference type="NCBI Taxonomy" id="259542"/>
    <lineage>
        <taxon>Eukaryota</taxon>
        <taxon>Metazoa</taxon>
        <taxon>Spiralia</taxon>
        <taxon>Lophotrochozoa</taxon>
        <taxon>Mollusca</taxon>
        <taxon>Gastropoda</taxon>
        <taxon>Heterobranchia</taxon>
        <taxon>Euthyneura</taxon>
        <taxon>Panpulmonata</taxon>
        <taxon>Sacoglossa</taxon>
        <taxon>Placobranchoidea</taxon>
        <taxon>Plakobranchidae</taxon>
        <taxon>Plakobranchus</taxon>
    </lineage>
</organism>
<dbReference type="Proteomes" id="UP000735302">
    <property type="component" value="Unassembled WGS sequence"/>
</dbReference>
<keyword evidence="7" id="KW-0406">Ion transport</keyword>
<dbReference type="EMBL" id="BLXT01000264">
    <property type="protein sequence ID" value="GFN75305.1"/>
    <property type="molecule type" value="Genomic_DNA"/>
</dbReference>
<dbReference type="PANTHER" id="PTHR11660:SF57">
    <property type="entry name" value="SOLUTE CARRIER FAMILY 40 MEMBER"/>
    <property type="match status" value="1"/>
</dbReference>
<comment type="subcellular location">
    <subcellularLocation>
        <location evidence="1 7">Membrane</location>
        <topology evidence="1 7">Multi-pass membrane protein</topology>
    </subcellularLocation>
</comment>
<keyword evidence="6 7" id="KW-0472">Membrane</keyword>
<evidence type="ECO:0000256" key="5">
    <source>
        <dbReference type="ARBA" id="ARBA00022989"/>
    </source>
</evidence>
<dbReference type="InterPro" id="IPR009716">
    <property type="entry name" value="Ferroportin-1"/>
</dbReference>
<keyword evidence="9" id="KW-1185">Reference proteome</keyword>
<keyword evidence="4 7" id="KW-0812">Transmembrane</keyword>